<name>A0ACC1XGD6_MELAZ</name>
<protein>
    <submittedName>
        <fullName evidence="1">UvrD-like Helicase, ATP-binding domain, P-loop containing nucleoside triphosphate hydrolase</fullName>
    </submittedName>
</protein>
<keyword evidence="2" id="KW-1185">Reference proteome</keyword>
<dbReference type="EMBL" id="CM051402">
    <property type="protein sequence ID" value="KAJ4710308.1"/>
    <property type="molecule type" value="Genomic_DNA"/>
</dbReference>
<sequence length="1129" mass="128324">MMLDGTLGNSYFERFHDIEKHSDGWTQHLRLVSLQNFIRTKEVTYEKFSSSYWPHFNSQLTKKLDSSRVFTEIISHIKGSLQSMEVGDGKLGREDYVQLSESRASTLRRQKRERIYDIFESYEQMKMRNGEFDLADLVNDIIDLNQNVTRVVEFILFVLMKFKKCVLKLAQSIIDLLYHFFPHSVDIVNPEKSFIFGEPPVLLESGDNENAIIKNFGNNGSVRGKMVGFGAEQVILVRDDCVRKEISGYVGKQALVLTIVESKGLEFQLSKPMFDYWKKKFLIQVRRLDDSLAQAMQVASSPEEWKSQGIKHNCEMATICFERAQDTYWEGRSKATGLKAAADRIHSSNREEANIMLREASKIFEAIGKADLAARSNLLQKAGNFKEASILTLNYVLANSLWSTGNKGWPLKEFRQKEELLEKAKSLAKDDSCQFYEFVCMEDDILSSDHSDLFIMNQQLNSSKRHQSVSGEILSSRKILDVHLRTNSSKYVLEDELVFDLITYSGETICRNRISVQTMNVNDYRSHGDFCLSYHGVWKQYSNLNTVYLLLNSDADWVGELDKRYARGNGKLVSVDVRPLVSAAGSYWSSELLAVGMKVLNNLEDLYKQSSKNSSSVFCQVICLCYLHKVAKFLTSSKFLYHHYHKTKIQRFVELSMEHFFDSVFPLDWRKSLRKNVISLRGTEVYRNAVQDLISWCIGLKDELSYGEIGYVVVMILGSGKLSNDLYKSVAERFDGNTPWKEFVQSLSGNMELKDMSHIKKFHGAMEGSAKPTSGLVADMQQSLAAILEFVVNIVRQFLYNDKEMVAWIINSRSKSKDYHALVVLRLVVIVYLIHLNFGNCENILLDLVGRNYISNKLPRDFYDVLRRRRNPNAIAEAFKKIGNPLVIVNLWETYPNFACPDAVFVDMNGSKCKEEILEMLFPISEASQGHSGAAKLEATNLQGELLSAKSNERGKNSNHSSSNSASPQHQEMNTMNEDVEKSIQLLAAAMDEFSLKNSDDAEARSRMSEAASMLEDLKQLHVALNGLRRNSRVGKVYKKLQSRRPNMEPFLNQLFLEHYKNLKGKAVEIGNTPADSNADKGNEGKMKAVTTPASKGQGQGDSQQTENKGTGKTNSKKNKKNKGSRRNK</sequence>
<accession>A0ACC1XGD6</accession>
<organism evidence="1 2">
    <name type="scientific">Melia azedarach</name>
    <name type="common">Chinaberry tree</name>
    <dbReference type="NCBI Taxonomy" id="155640"/>
    <lineage>
        <taxon>Eukaryota</taxon>
        <taxon>Viridiplantae</taxon>
        <taxon>Streptophyta</taxon>
        <taxon>Embryophyta</taxon>
        <taxon>Tracheophyta</taxon>
        <taxon>Spermatophyta</taxon>
        <taxon>Magnoliopsida</taxon>
        <taxon>eudicotyledons</taxon>
        <taxon>Gunneridae</taxon>
        <taxon>Pentapetalae</taxon>
        <taxon>rosids</taxon>
        <taxon>malvids</taxon>
        <taxon>Sapindales</taxon>
        <taxon>Meliaceae</taxon>
        <taxon>Melia</taxon>
    </lineage>
</organism>
<dbReference type="Proteomes" id="UP001164539">
    <property type="component" value="Chromosome 9"/>
</dbReference>
<evidence type="ECO:0000313" key="1">
    <source>
        <dbReference type="EMBL" id="KAJ4710308.1"/>
    </source>
</evidence>
<proteinExistence type="predicted"/>
<gene>
    <name evidence="1" type="ORF">OWV82_016514</name>
</gene>
<evidence type="ECO:0000313" key="2">
    <source>
        <dbReference type="Proteomes" id="UP001164539"/>
    </source>
</evidence>
<comment type="caution">
    <text evidence="1">The sequence shown here is derived from an EMBL/GenBank/DDBJ whole genome shotgun (WGS) entry which is preliminary data.</text>
</comment>
<reference evidence="1 2" key="1">
    <citation type="journal article" date="2023" name="Science">
        <title>Complex scaffold remodeling in plant triterpene biosynthesis.</title>
        <authorList>
            <person name="De La Pena R."/>
            <person name="Hodgson H."/>
            <person name="Liu J.C."/>
            <person name="Stephenson M.J."/>
            <person name="Martin A.C."/>
            <person name="Owen C."/>
            <person name="Harkess A."/>
            <person name="Leebens-Mack J."/>
            <person name="Jimenez L.E."/>
            <person name="Osbourn A."/>
            <person name="Sattely E.S."/>
        </authorList>
    </citation>
    <scope>NUCLEOTIDE SEQUENCE [LARGE SCALE GENOMIC DNA]</scope>
    <source>
        <strain evidence="2">cv. JPN11</strain>
        <tissue evidence="1">Leaf</tissue>
    </source>
</reference>